<dbReference type="HAMAP" id="MF_00802">
    <property type="entry name" value="GlnE"/>
    <property type="match status" value="1"/>
</dbReference>
<feature type="region of interest" description="Adenylyl removase" evidence="7">
    <location>
        <begin position="1"/>
        <end position="429"/>
    </location>
</feature>
<dbReference type="CDD" id="cd05401">
    <property type="entry name" value="NT_GlnE_GlnD_like"/>
    <property type="match status" value="2"/>
</dbReference>
<dbReference type="SUPFAM" id="SSF81301">
    <property type="entry name" value="Nucleotidyltransferase"/>
    <property type="match status" value="2"/>
</dbReference>
<feature type="domain" description="Glutamate-ammonia ligase adenylyltransferase repeated" evidence="8">
    <location>
        <begin position="538"/>
        <end position="787"/>
    </location>
</feature>
<comment type="catalytic activity">
    <reaction evidence="7">
        <text>[glutamine synthetase]-O(4)-(5'-adenylyl)-L-tyrosine + phosphate = [glutamine synthetase]-L-tyrosine + ADP</text>
        <dbReference type="Rhea" id="RHEA:43716"/>
        <dbReference type="Rhea" id="RHEA-COMP:10660"/>
        <dbReference type="Rhea" id="RHEA-COMP:10661"/>
        <dbReference type="ChEBI" id="CHEBI:43474"/>
        <dbReference type="ChEBI" id="CHEBI:46858"/>
        <dbReference type="ChEBI" id="CHEBI:83624"/>
        <dbReference type="ChEBI" id="CHEBI:456216"/>
        <dbReference type="EC" id="2.7.7.89"/>
    </reaction>
</comment>
<dbReference type="Gene3D" id="3.30.460.10">
    <property type="entry name" value="Beta Polymerase, domain 2"/>
    <property type="match status" value="2"/>
</dbReference>
<dbReference type="GO" id="GO:0047388">
    <property type="term" value="F:[glutamine synthetase]-adenylyl-L-tyrosine phosphorylase activity"/>
    <property type="evidence" value="ECO:0007669"/>
    <property type="project" value="UniProtKB-EC"/>
</dbReference>
<evidence type="ECO:0000259" key="9">
    <source>
        <dbReference type="Pfam" id="PF08335"/>
    </source>
</evidence>
<sequence length="945" mass="103383">MPAAHESDAIAERALARFPGLADDAPLRDRLHRVAIASDFAIDVLARQPDLLARLTADEGAGPLPPPALDPDSRDDWPRLLRRFRTAESARLVWRDVLGLDDVDATLAGTTWLAEQCLTVALDALERDFARRHGSVHDADGNAVRLVVFGMGKLGGGELNFSSDIDLVYAYESAGESDGARPLAAEDYFARLGQQLAKLLDEVTVDGFCHRVDLRLRPFGNAGRVALSFAALEVYFQREGRDWERYAWQKARPVAGDIDAGRRFLAALRPFVYRRYLDFGALDGLREMKAMISAEVARKELADDIKRGPGGIREIEFLAQALQLIRGGREPALREPRLLPALRALCEAGQVSAEAAEALTGDYRFLRRLENRLQMLRDAQTHALPDAPVDRERIARGLGHDDWEAFIAIVERHRTRVSREFDALLSQREQQPAVADDIAAYWRALPEGSDAAALAQAGFGDAAGVDAALRDFARSPSVRELSDATRARLDRVMPVLLQATAPASQPLQAIRRLLALLHNILRRASYLALLDEHPPALARLVDVVTRSALLAERLAAHPLLLDELLDARADGPLPRRELFAQACRAVRDLDTEAALFALNEIRQQLSFRIALATLDRRQPAQDSTRQLAWLADAVVDTVLALARRELESAHGVIAGSGFAVLGYGSLGGEELGFGSDLDLVFLYDAPAEAQSAPAPAQAGSVRPLDAPRWFARLAQKIVALLGAVTGGGRLYDIDVRLRPDGGQGLLVSTIASYGDYQRERAWTWEHQALVRARFVAGDAPLREAFERIRDDTLGRARAQAKLREDVVSMRARMRAELDRGGEGQFDLKQGDGGLVDLEFLLQYIVLRDAAAHPALLSPRATPLLVDALAQAGALDADTADALRAAHARLVATGLDCTLDRRPRIVPDDDALASARAAVRAAWTRLVAPEDAPAAADMQERLQARH</sequence>
<evidence type="ECO:0000313" key="10">
    <source>
        <dbReference type="EMBL" id="TWT22630.1"/>
    </source>
</evidence>
<dbReference type="EC" id="2.7.7.89" evidence="7"/>
<dbReference type="GO" id="GO:0008882">
    <property type="term" value="F:[glutamate-ammonia-ligase] adenylyltransferase activity"/>
    <property type="evidence" value="ECO:0007669"/>
    <property type="project" value="UniProtKB-UniRule"/>
</dbReference>
<evidence type="ECO:0000256" key="3">
    <source>
        <dbReference type="ARBA" id="ARBA00022741"/>
    </source>
</evidence>
<dbReference type="InterPro" id="IPR005190">
    <property type="entry name" value="GlnE_rpt_dom"/>
</dbReference>
<evidence type="ECO:0000259" key="8">
    <source>
        <dbReference type="Pfam" id="PF03710"/>
    </source>
</evidence>
<keyword evidence="5 7" id="KW-0460">Magnesium</keyword>
<keyword evidence="4 7" id="KW-0067">ATP-binding</keyword>
<dbReference type="Gene3D" id="1.20.120.330">
    <property type="entry name" value="Nucleotidyltransferases domain 2"/>
    <property type="match status" value="2"/>
</dbReference>
<dbReference type="GO" id="GO:0005524">
    <property type="term" value="F:ATP binding"/>
    <property type="evidence" value="ECO:0007669"/>
    <property type="project" value="UniProtKB-UniRule"/>
</dbReference>
<evidence type="ECO:0000256" key="5">
    <source>
        <dbReference type="ARBA" id="ARBA00022842"/>
    </source>
</evidence>
<dbReference type="SUPFAM" id="SSF81593">
    <property type="entry name" value="Nucleotidyltransferase substrate binding subunit/domain"/>
    <property type="match status" value="2"/>
</dbReference>
<evidence type="ECO:0000256" key="1">
    <source>
        <dbReference type="ARBA" id="ARBA00022679"/>
    </source>
</evidence>
<comment type="similarity">
    <text evidence="7">Belongs to the GlnE family.</text>
</comment>
<keyword evidence="11" id="KW-1185">Reference proteome</keyword>
<keyword evidence="1 7" id="KW-0808">Transferase</keyword>
<comment type="function">
    <text evidence="7">Involved in the regulation of glutamine synthetase GlnA, a key enzyme in the process to assimilate ammonia. When cellular nitrogen levels are high, the C-terminal adenylyl transferase (AT) inactivates GlnA by covalent transfer of an adenylyl group from ATP to specific tyrosine residue of GlnA, thus reducing its activity. Conversely, when nitrogen levels are low, the N-terminal adenylyl removase (AR) activates GlnA by removing the adenylyl group by phosphorolysis, increasing its activity. The regulatory region of GlnE binds the signal transduction protein PII (GlnB) which indicates the nitrogen status of the cell.</text>
</comment>
<dbReference type="EMBL" id="VOHK01000002">
    <property type="protein sequence ID" value="TWT22630.1"/>
    <property type="molecule type" value="Genomic_DNA"/>
</dbReference>
<dbReference type="InterPro" id="IPR023057">
    <property type="entry name" value="GlnE"/>
</dbReference>
<comment type="catalytic activity">
    <reaction evidence="7">
        <text>[glutamine synthetase]-L-tyrosine + ATP = [glutamine synthetase]-O(4)-(5'-adenylyl)-L-tyrosine + diphosphate</text>
        <dbReference type="Rhea" id="RHEA:18589"/>
        <dbReference type="Rhea" id="RHEA-COMP:10660"/>
        <dbReference type="Rhea" id="RHEA-COMP:10661"/>
        <dbReference type="ChEBI" id="CHEBI:30616"/>
        <dbReference type="ChEBI" id="CHEBI:33019"/>
        <dbReference type="ChEBI" id="CHEBI:46858"/>
        <dbReference type="ChEBI" id="CHEBI:83624"/>
        <dbReference type="EC" id="2.7.7.42"/>
    </reaction>
</comment>
<keyword evidence="2 7" id="KW-0548">Nucleotidyltransferase</keyword>
<dbReference type="PANTHER" id="PTHR30621">
    <property type="entry name" value="GLUTAMINE SYNTHETASE ADENYLYLTRANSFERASE"/>
    <property type="match status" value="1"/>
</dbReference>
<gene>
    <name evidence="7 10" type="primary">glnE</name>
    <name evidence="10" type="ORF">FQY83_06340</name>
</gene>
<evidence type="ECO:0000256" key="4">
    <source>
        <dbReference type="ARBA" id="ARBA00022840"/>
    </source>
</evidence>
<evidence type="ECO:0000256" key="6">
    <source>
        <dbReference type="ARBA" id="ARBA00023268"/>
    </source>
</evidence>
<evidence type="ECO:0000313" key="11">
    <source>
        <dbReference type="Proteomes" id="UP000319980"/>
    </source>
</evidence>
<dbReference type="Pfam" id="PF03710">
    <property type="entry name" value="GlnE"/>
    <property type="match status" value="2"/>
</dbReference>
<keyword evidence="10" id="KW-0436">Ligase</keyword>
<dbReference type="GO" id="GO:0000820">
    <property type="term" value="P:regulation of glutamine family amino acid metabolic process"/>
    <property type="evidence" value="ECO:0007669"/>
    <property type="project" value="UniProtKB-UniRule"/>
</dbReference>
<dbReference type="FunFam" id="3.30.460.10:FF:000009">
    <property type="entry name" value="Bifunctional glutamine synthetase adenylyltransferase/adenylyl-removing enzyme"/>
    <property type="match status" value="1"/>
</dbReference>
<accession>A0A5C5UB06</accession>
<dbReference type="GO" id="GO:0016874">
    <property type="term" value="F:ligase activity"/>
    <property type="evidence" value="ECO:0007669"/>
    <property type="project" value="UniProtKB-KW"/>
</dbReference>
<feature type="domain" description="Glutamate-ammonia ligase adenylyltransferase repeated" evidence="8">
    <location>
        <begin position="30"/>
        <end position="266"/>
    </location>
</feature>
<proteinExistence type="inferred from homology"/>
<reference evidence="10 11" key="1">
    <citation type="journal article" date="2008" name="Int. J. Syst. Evol. Microbiol.">
        <title>Luteimonas marina sp. nov., isolated from seawater.</title>
        <authorList>
            <person name="Baik K.S."/>
            <person name="Park S.C."/>
            <person name="Kim M.S."/>
            <person name="Kim E.M."/>
            <person name="Park C."/>
            <person name="Chun J."/>
            <person name="Seong C.N."/>
        </authorList>
    </citation>
    <scope>NUCLEOTIDE SEQUENCE [LARGE SCALE GENOMIC DNA]</scope>
    <source>
        <strain evidence="10 11">FR1330</strain>
    </source>
</reference>
<dbReference type="InterPro" id="IPR013546">
    <property type="entry name" value="PII_UdlTrfase/GS_AdlTrfase"/>
</dbReference>
<organism evidence="10 11">
    <name type="scientific">Luteimonas marina</name>
    <dbReference type="NCBI Taxonomy" id="488485"/>
    <lineage>
        <taxon>Bacteria</taxon>
        <taxon>Pseudomonadati</taxon>
        <taxon>Pseudomonadota</taxon>
        <taxon>Gammaproteobacteria</taxon>
        <taxon>Lysobacterales</taxon>
        <taxon>Lysobacteraceae</taxon>
        <taxon>Luteimonas</taxon>
    </lineage>
</organism>
<evidence type="ECO:0000256" key="2">
    <source>
        <dbReference type="ARBA" id="ARBA00022695"/>
    </source>
</evidence>
<dbReference type="Pfam" id="PF08335">
    <property type="entry name" value="GlnD_UR_UTase"/>
    <property type="match status" value="2"/>
</dbReference>
<dbReference type="GO" id="GO:0000287">
    <property type="term" value="F:magnesium ion binding"/>
    <property type="evidence" value="ECO:0007669"/>
    <property type="project" value="UniProtKB-UniRule"/>
</dbReference>
<dbReference type="Gene3D" id="1.20.120.1510">
    <property type="match status" value="1"/>
</dbReference>
<dbReference type="PANTHER" id="PTHR30621:SF0">
    <property type="entry name" value="BIFUNCTIONAL GLUTAMINE SYNTHETASE ADENYLYLTRANSFERASE_ADENYLYL-REMOVING ENZYME"/>
    <property type="match status" value="1"/>
</dbReference>
<feature type="domain" description="PII-uridylyltransferase/Glutamine-synthetase adenylyltransferase" evidence="9">
    <location>
        <begin position="809"/>
        <end position="890"/>
    </location>
</feature>
<dbReference type="Proteomes" id="UP000319980">
    <property type="component" value="Unassembled WGS sequence"/>
</dbReference>
<feature type="region of interest" description="Adenylyl transferase" evidence="7">
    <location>
        <begin position="439"/>
        <end position="945"/>
    </location>
</feature>
<dbReference type="RefSeq" id="WP_146386172.1">
    <property type="nucleotide sequence ID" value="NZ_VOHK01000002.1"/>
</dbReference>
<keyword evidence="6 7" id="KW-0511">Multifunctional enzyme</keyword>
<dbReference type="OrthoDB" id="9759366at2"/>
<feature type="domain" description="PII-uridylyltransferase/Glutamine-synthetase adenylyltransferase" evidence="9">
    <location>
        <begin position="286"/>
        <end position="424"/>
    </location>
</feature>
<keyword evidence="3 7" id="KW-0547">Nucleotide-binding</keyword>
<comment type="caution">
    <text evidence="10">The sequence shown here is derived from an EMBL/GenBank/DDBJ whole genome shotgun (WGS) entry which is preliminary data.</text>
</comment>
<dbReference type="AlphaFoldDB" id="A0A5C5UB06"/>
<dbReference type="NCBIfam" id="NF008292">
    <property type="entry name" value="PRK11072.1"/>
    <property type="match status" value="1"/>
</dbReference>
<dbReference type="InterPro" id="IPR043519">
    <property type="entry name" value="NT_sf"/>
</dbReference>
<dbReference type="GO" id="GO:0005829">
    <property type="term" value="C:cytosol"/>
    <property type="evidence" value="ECO:0007669"/>
    <property type="project" value="TreeGrafter"/>
</dbReference>
<comment type="cofactor">
    <cofactor evidence="7">
        <name>Mg(2+)</name>
        <dbReference type="ChEBI" id="CHEBI:18420"/>
    </cofactor>
</comment>
<dbReference type="FunFam" id="1.20.120.330:FF:000005">
    <property type="entry name" value="Bifunctional glutamine synthetase adenylyltransferase/adenylyl-removing enzyme"/>
    <property type="match status" value="1"/>
</dbReference>
<protein>
    <recommendedName>
        <fullName evidence="7">Bifunctional glutamine synthetase adenylyltransferase/adenylyl-removing enzyme</fullName>
    </recommendedName>
    <alternativeName>
        <fullName evidence="7">ATP:glutamine synthetase adenylyltransferase</fullName>
    </alternativeName>
    <alternativeName>
        <fullName evidence="7">ATase</fullName>
    </alternativeName>
    <domain>
        <recommendedName>
            <fullName evidence="7">Glutamine synthetase adenylyl-L-tyrosine phosphorylase</fullName>
            <ecNumber evidence="7">2.7.7.89</ecNumber>
        </recommendedName>
        <alternativeName>
            <fullName evidence="7">Adenylyl removase</fullName>
            <shortName evidence="7">AR</shortName>
            <shortName evidence="7">AT-N</shortName>
        </alternativeName>
    </domain>
    <domain>
        <recommendedName>
            <fullName evidence="7">Glutamine synthetase adenylyl transferase</fullName>
            <ecNumber evidence="7">2.7.7.42</ecNumber>
        </recommendedName>
        <alternativeName>
            <fullName evidence="7">Adenylyl transferase</fullName>
            <shortName evidence="7">AT</shortName>
            <shortName evidence="7">AT-C</shortName>
        </alternativeName>
    </domain>
</protein>
<dbReference type="EC" id="2.7.7.42" evidence="7"/>
<evidence type="ECO:0000256" key="7">
    <source>
        <dbReference type="HAMAP-Rule" id="MF_00802"/>
    </source>
</evidence>
<name>A0A5C5UB06_9GAMM</name>